<accession>A0A0A9YTA5</accession>
<dbReference type="AlphaFoldDB" id="A0A0A9YTA5"/>
<proteinExistence type="predicted"/>
<reference evidence="2" key="2">
    <citation type="submission" date="2014-07" db="EMBL/GenBank/DDBJ databases">
        <authorList>
            <person name="Hull J."/>
        </authorList>
    </citation>
    <scope>NUCLEOTIDE SEQUENCE</scope>
</reference>
<dbReference type="EMBL" id="GBHO01007347">
    <property type="protein sequence ID" value="JAG36257.1"/>
    <property type="molecule type" value="Transcribed_RNA"/>
</dbReference>
<evidence type="ECO:0000256" key="1">
    <source>
        <dbReference type="SAM" id="SignalP"/>
    </source>
</evidence>
<feature type="chain" id="PRO_5002072607" evidence="1">
    <location>
        <begin position="32"/>
        <end position="110"/>
    </location>
</feature>
<keyword evidence="1" id="KW-0732">Signal</keyword>
<sequence>MRKTRLVILPGVRSLNKIGCLLLFLACPTIAFKGQENREVEPLCKAEDLKEFWVQESPWPGDIGGSGARHDDLGFRPRLDKLTHRTCNTISNRKMKVNNPVAQRLSPAES</sequence>
<organism evidence="2">
    <name type="scientific">Lygus hesperus</name>
    <name type="common">Western plant bug</name>
    <dbReference type="NCBI Taxonomy" id="30085"/>
    <lineage>
        <taxon>Eukaryota</taxon>
        <taxon>Metazoa</taxon>
        <taxon>Ecdysozoa</taxon>
        <taxon>Arthropoda</taxon>
        <taxon>Hexapoda</taxon>
        <taxon>Insecta</taxon>
        <taxon>Pterygota</taxon>
        <taxon>Neoptera</taxon>
        <taxon>Paraneoptera</taxon>
        <taxon>Hemiptera</taxon>
        <taxon>Heteroptera</taxon>
        <taxon>Panheteroptera</taxon>
        <taxon>Cimicomorpha</taxon>
        <taxon>Miridae</taxon>
        <taxon>Mirini</taxon>
        <taxon>Lygus</taxon>
    </lineage>
</organism>
<reference evidence="2" key="1">
    <citation type="journal article" date="2014" name="PLoS ONE">
        <title>Transcriptome-Based Identification of ABC Transporters in the Western Tarnished Plant Bug Lygus hesperus.</title>
        <authorList>
            <person name="Hull J.J."/>
            <person name="Chaney K."/>
            <person name="Geib S.M."/>
            <person name="Fabrick J.A."/>
            <person name="Brent C.S."/>
            <person name="Walsh D."/>
            <person name="Lavine L.C."/>
        </authorList>
    </citation>
    <scope>NUCLEOTIDE SEQUENCE</scope>
</reference>
<feature type="non-terminal residue" evidence="2">
    <location>
        <position position="110"/>
    </location>
</feature>
<evidence type="ECO:0000313" key="2">
    <source>
        <dbReference type="EMBL" id="JAG36257.1"/>
    </source>
</evidence>
<feature type="signal peptide" evidence="1">
    <location>
        <begin position="1"/>
        <end position="31"/>
    </location>
</feature>
<protein>
    <submittedName>
        <fullName evidence="2">Uncharacterized protein</fullName>
    </submittedName>
</protein>
<name>A0A0A9YTA5_LYGHE</name>
<gene>
    <name evidence="2" type="ORF">CM83_5697</name>
</gene>